<dbReference type="SUPFAM" id="SSF46894">
    <property type="entry name" value="C-terminal effector domain of the bipartite response regulators"/>
    <property type="match status" value="1"/>
</dbReference>
<dbReference type="SMART" id="SM00421">
    <property type="entry name" value="HTH_LUXR"/>
    <property type="match status" value="1"/>
</dbReference>
<dbReference type="PROSITE" id="PS00622">
    <property type="entry name" value="HTH_LUXR_1"/>
    <property type="match status" value="1"/>
</dbReference>
<sequence length="859" mass="94624">MDDILSTQMTIPDRPPRLLDRPRLRAPDGLPRITLACAPAGYGKTTLLAEWARHSGAATAWLSLDDGDNDPLHFMQHFIAAIQTCFPGFGQATAEGLANTQPPSVAGLMRTLINPLCRLPEPLCLVLDDLHMIHEPTVHDAIACLLEQRPPRLFLMLASRCELPFSLARLRGQGQLYEIRPDDLRFTGEETATFCNSLMQLDLPPAQLAMLESRTEGWIVGLQLAALSLHNNPDKAGFIRQFAGDDRHITDFLMEEVLRSRSPEMQDFLLQTSILERFSAPLCEAVTGAANARERLDEMERGNLFLVGLDHRRQWYRYHHLFASLLQSRLRAQHPEQLQELHRRASRAYAAQGAYAEAVQHAIAAGEFEQAAALMEEHSGDLFSLGRFVTALGWAWRLPPELLARHPRLSMTCAWGVLAMDNLPEVERHVRDATAALWPHREATPGTPERTRWGQLALIRACQCCLAGDLAGVRASVQEALASLPPGRVLHDAAMVTLAFSHYVQGDLTAAKPLFARCARITAANRNLMVPILAALGLGRTHFREGRPQQARLVYTQTLADCEALGWQELPAVGMMHLGLGELALEDGDLAEAERLLARGVEMTAAAFMQYVHAWGQVLLATTRVLAGQPDGGLTPGQEGMLARYSGRFVVELPALSAELAGLWLLQGRHDRLEDWLEETPLPLDALLPEREAEYRMLARVWLARGQAAEALALLERLVSLAEPRRLRLAMTDIRLAQADALTALGQTEAAASARRQAHELGMAAGLKRRLAIGTGGGSVSTDASGLAVCGMVGDVFRLSRKEKQVARHLIRGATSQEIAERLFVSLSTIKTHTKNIYAKLGVNKRLQAVEVLMKLDLA</sequence>
<dbReference type="InterPro" id="IPR027417">
    <property type="entry name" value="P-loop_NTPase"/>
</dbReference>
<evidence type="ECO:0000256" key="2">
    <source>
        <dbReference type="ARBA" id="ARBA00023125"/>
    </source>
</evidence>
<dbReference type="AlphaFoldDB" id="A0A4V6MG12"/>
<dbReference type="InterPro" id="IPR041617">
    <property type="entry name" value="TPR_MalT"/>
</dbReference>
<dbReference type="InterPro" id="IPR011990">
    <property type="entry name" value="TPR-like_helical_dom_sf"/>
</dbReference>
<keyword evidence="2" id="KW-0238">DNA-binding</keyword>
<dbReference type="PROSITE" id="PS50043">
    <property type="entry name" value="HTH_LUXR_2"/>
    <property type="match status" value="1"/>
</dbReference>
<dbReference type="CDD" id="cd06170">
    <property type="entry name" value="LuxR_C_like"/>
    <property type="match status" value="1"/>
</dbReference>
<dbReference type="GO" id="GO:0003677">
    <property type="term" value="F:DNA binding"/>
    <property type="evidence" value="ECO:0007669"/>
    <property type="project" value="UniProtKB-KW"/>
</dbReference>
<evidence type="ECO:0000313" key="5">
    <source>
        <dbReference type="EMBL" id="RZU47646.1"/>
    </source>
</evidence>
<keyword evidence="1" id="KW-0805">Transcription regulation</keyword>
<feature type="domain" description="HTH luxR-type" evidence="4">
    <location>
        <begin position="792"/>
        <end position="857"/>
    </location>
</feature>
<dbReference type="Gene3D" id="1.10.10.10">
    <property type="entry name" value="Winged helix-like DNA-binding domain superfamily/Winged helix DNA-binding domain"/>
    <property type="match status" value="1"/>
</dbReference>
<dbReference type="OrthoDB" id="1123107at2"/>
<dbReference type="PANTHER" id="PTHR44688:SF16">
    <property type="entry name" value="DNA-BINDING TRANSCRIPTIONAL ACTIVATOR DEVR_DOSR"/>
    <property type="match status" value="1"/>
</dbReference>
<dbReference type="PANTHER" id="PTHR44688">
    <property type="entry name" value="DNA-BINDING TRANSCRIPTIONAL ACTIVATOR DEVR_DOSR"/>
    <property type="match status" value="1"/>
</dbReference>
<keyword evidence="6" id="KW-1185">Reference proteome</keyword>
<evidence type="ECO:0000259" key="4">
    <source>
        <dbReference type="PROSITE" id="PS50043"/>
    </source>
</evidence>
<dbReference type="InterPro" id="IPR016032">
    <property type="entry name" value="Sig_transdc_resp-reg_C-effctor"/>
</dbReference>
<dbReference type="Proteomes" id="UP000292423">
    <property type="component" value="Unassembled WGS sequence"/>
</dbReference>
<comment type="caution">
    <text evidence="5">The sequence shown here is derived from an EMBL/GenBank/DDBJ whole genome shotgun (WGS) entry which is preliminary data.</text>
</comment>
<evidence type="ECO:0000256" key="1">
    <source>
        <dbReference type="ARBA" id="ARBA00023015"/>
    </source>
</evidence>
<name>A0A4V6MG12_9GAMM</name>
<gene>
    <name evidence="5" type="ORF">EV700_0613</name>
</gene>
<dbReference type="Gene3D" id="1.25.40.10">
    <property type="entry name" value="Tetratricopeptide repeat domain"/>
    <property type="match status" value="1"/>
</dbReference>
<dbReference type="RefSeq" id="WP_130410870.1">
    <property type="nucleotide sequence ID" value="NZ_SHKX01000010.1"/>
</dbReference>
<dbReference type="InterPro" id="IPR000792">
    <property type="entry name" value="Tscrpt_reg_LuxR_C"/>
</dbReference>
<dbReference type="Pfam" id="PF17874">
    <property type="entry name" value="TPR_MalT"/>
    <property type="match status" value="1"/>
</dbReference>
<keyword evidence="3" id="KW-0804">Transcription</keyword>
<dbReference type="EMBL" id="SHKX01000010">
    <property type="protein sequence ID" value="RZU47646.1"/>
    <property type="molecule type" value="Genomic_DNA"/>
</dbReference>
<dbReference type="Pfam" id="PF00196">
    <property type="entry name" value="GerE"/>
    <property type="match status" value="1"/>
</dbReference>
<evidence type="ECO:0000256" key="3">
    <source>
        <dbReference type="ARBA" id="ARBA00023163"/>
    </source>
</evidence>
<organism evidence="5 6">
    <name type="scientific">Fluviicoccus keumensis</name>
    <dbReference type="NCBI Taxonomy" id="1435465"/>
    <lineage>
        <taxon>Bacteria</taxon>
        <taxon>Pseudomonadati</taxon>
        <taxon>Pseudomonadota</taxon>
        <taxon>Gammaproteobacteria</taxon>
        <taxon>Moraxellales</taxon>
        <taxon>Moraxellaceae</taxon>
        <taxon>Fluviicoccus</taxon>
    </lineage>
</organism>
<dbReference type="InterPro" id="IPR036388">
    <property type="entry name" value="WH-like_DNA-bd_sf"/>
</dbReference>
<protein>
    <submittedName>
        <fullName evidence="5">LuxR family maltose regulon positive regulatory protein</fullName>
    </submittedName>
</protein>
<dbReference type="SUPFAM" id="SSF48452">
    <property type="entry name" value="TPR-like"/>
    <property type="match status" value="1"/>
</dbReference>
<dbReference type="InterPro" id="IPR059106">
    <property type="entry name" value="WHD_MalT"/>
</dbReference>
<dbReference type="GO" id="GO:0006355">
    <property type="term" value="P:regulation of DNA-templated transcription"/>
    <property type="evidence" value="ECO:0007669"/>
    <property type="project" value="InterPro"/>
</dbReference>
<dbReference type="SUPFAM" id="SSF52540">
    <property type="entry name" value="P-loop containing nucleoside triphosphate hydrolases"/>
    <property type="match status" value="1"/>
</dbReference>
<proteinExistence type="predicted"/>
<dbReference type="Pfam" id="PF25873">
    <property type="entry name" value="WHD_MalT"/>
    <property type="match status" value="1"/>
</dbReference>
<dbReference type="PRINTS" id="PR00038">
    <property type="entry name" value="HTHLUXR"/>
</dbReference>
<accession>A0A4V6MG12</accession>
<reference evidence="5 6" key="1">
    <citation type="submission" date="2019-02" db="EMBL/GenBank/DDBJ databases">
        <title>Genomic Encyclopedia of Type Strains, Phase IV (KMG-IV): sequencing the most valuable type-strain genomes for metagenomic binning, comparative biology and taxonomic classification.</title>
        <authorList>
            <person name="Goeker M."/>
        </authorList>
    </citation>
    <scope>NUCLEOTIDE SEQUENCE [LARGE SCALE GENOMIC DNA]</scope>
    <source>
        <strain evidence="5 6">DSM 105135</strain>
    </source>
</reference>
<evidence type="ECO:0000313" key="6">
    <source>
        <dbReference type="Proteomes" id="UP000292423"/>
    </source>
</evidence>